<dbReference type="SUPFAM" id="SSF52279">
    <property type="entry name" value="Beta-D-glucan exohydrolase, C-terminal domain"/>
    <property type="match status" value="1"/>
</dbReference>
<evidence type="ECO:0000313" key="11">
    <source>
        <dbReference type="EMBL" id="KAG5652918.1"/>
    </source>
</evidence>
<evidence type="ECO:0000256" key="4">
    <source>
        <dbReference type="ARBA" id="ARBA00012744"/>
    </source>
</evidence>
<accession>A0A9P7KJQ9</accession>
<reference evidence="11" key="2">
    <citation type="submission" date="2021-10" db="EMBL/GenBank/DDBJ databases">
        <title>Phylogenomics reveals ancestral predisposition of the termite-cultivated fungus Termitomyces towards a domesticated lifestyle.</title>
        <authorList>
            <person name="Auxier B."/>
            <person name="Grum-Grzhimaylo A."/>
            <person name="Cardenas M.E."/>
            <person name="Lodge J.D."/>
            <person name="Laessoe T."/>
            <person name="Pedersen O."/>
            <person name="Smith M.E."/>
            <person name="Kuyper T.W."/>
            <person name="Franco-Molano E.A."/>
            <person name="Baroni T.J."/>
            <person name="Aanen D.K."/>
        </authorList>
    </citation>
    <scope>NUCLEOTIDE SEQUENCE</scope>
    <source>
        <strain evidence="11">D49</strain>
    </source>
</reference>
<dbReference type="AlphaFoldDB" id="A0A9P7KJQ9"/>
<evidence type="ECO:0000256" key="6">
    <source>
        <dbReference type="ARBA" id="ARBA00023001"/>
    </source>
</evidence>
<keyword evidence="9" id="KW-0624">Polysaccharide degradation</keyword>
<evidence type="ECO:0000313" key="12">
    <source>
        <dbReference type="Proteomes" id="UP000717328"/>
    </source>
</evidence>
<protein>
    <recommendedName>
        <fullName evidence="4">beta-glucosidase</fullName>
        <ecNumber evidence="4">3.2.1.21</ecNumber>
    </recommendedName>
</protein>
<dbReference type="InterPro" id="IPR026891">
    <property type="entry name" value="Fn3-like"/>
</dbReference>
<reference evidence="11" key="1">
    <citation type="submission" date="2021-02" db="EMBL/GenBank/DDBJ databases">
        <authorList>
            <person name="Nieuwenhuis M."/>
            <person name="Van De Peppel L.J.J."/>
        </authorList>
    </citation>
    <scope>NUCLEOTIDE SEQUENCE</scope>
    <source>
        <strain evidence="11">D49</strain>
    </source>
</reference>
<comment type="catalytic activity">
    <reaction evidence="1">
        <text>Hydrolysis of terminal, non-reducing beta-D-glucosyl residues with release of beta-D-glucose.</text>
        <dbReference type="EC" id="3.2.1.21"/>
    </reaction>
</comment>
<dbReference type="GO" id="GO:0030245">
    <property type="term" value="P:cellulose catabolic process"/>
    <property type="evidence" value="ECO:0007669"/>
    <property type="project" value="UniProtKB-KW"/>
</dbReference>
<comment type="pathway">
    <text evidence="2">Glycan metabolism; cellulose degradation.</text>
</comment>
<feature type="domain" description="Fibronectin type III-like" evidence="10">
    <location>
        <begin position="118"/>
        <end position="187"/>
    </location>
</feature>
<dbReference type="SMART" id="SM01217">
    <property type="entry name" value="Fn3_like"/>
    <property type="match status" value="1"/>
</dbReference>
<evidence type="ECO:0000256" key="2">
    <source>
        <dbReference type="ARBA" id="ARBA00004987"/>
    </source>
</evidence>
<dbReference type="OrthoDB" id="416222at2759"/>
<dbReference type="Gene3D" id="3.40.50.1700">
    <property type="entry name" value="Glycoside hydrolase family 3 C-terminal domain"/>
    <property type="match status" value="1"/>
</dbReference>
<keyword evidence="7" id="KW-0119">Carbohydrate metabolism</keyword>
<sequence length="198" mass="21422">MFLIDIHSSGRLPYTIGKSINDYSAQVLYKSTTSILQIPYSEGLLVDYRHFDAKNIAPRFEFGFGLSYTTFAYSGLTISGSTVGGTAPTGSALDPWLHTKVLTVTFTIKNSGAVGGHEIPQLYTTPPASANSPPKNLKGFDSVYIDPGQSKTVTIQLSRYDLSIWDVVAQRWRVPTGSHGISIGASSRDIRLTGTVTV</sequence>
<dbReference type="EMBL" id="JABCKI010000088">
    <property type="protein sequence ID" value="KAG5652918.1"/>
    <property type="molecule type" value="Genomic_DNA"/>
</dbReference>
<proteinExistence type="inferred from homology"/>
<evidence type="ECO:0000256" key="3">
    <source>
        <dbReference type="ARBA" id="ARBA00005336"/>
    </source>
</evidence>
<dbReference type="InterPro" id="IPR013783">
    <property type="entry name" value="Ig-like_fold"/>
</dbReference>
<evidence type="ECO:0000256" key="8">
    <source>
        <dbReference type="ARBA" id="ARBA00023295"/>
    </source>
</evidence>
<dbReference type="PANTHER" id="PTHR42715">
    <property type="entry name" value="BETA-GLUCOSIDASE"/>
    <property type="match status" value="1"/>
</dbReference>
<keyword evidence="6" id="KW-0136">Cellulose degradation</keyword>
<organism evidence="11 12">
    <name type="scientific">Sphagnurus paluster</name>
    <dbReference type="NCBI Taxonomy" id="117069"/>
    <lineage>
        <taxon>Eukaryota</taxon>
        <taxon>Fungi</taxon>
        <taxon>Dikarya</taxon>
        <taxon>Basidiomycota</taxon>
        <taxon>Agaricomycotina</taxon>
        <taxon>Agaricomycetes</taxon>
        <taxon>Agaricomycetidae</taxon>
        <taxon>Agaricales</taxon>
        <taxon>Tricholomatineae</taxon>
        <taxon>Lyophyllaceae</taxon>
        <taxon>Sphagnurus</taxon>
    </lineage>
</organism>
<dbReference type="Proteomes" id="UP000717328">
    <property type="component" value="Unassembled WGS sequence"/>
</dbReference>
<dbReference type="Pfam" id="PF14310">
    <property type="entry name" value="Fn3-like"/>
    <property type="match status" value="1"/>
</dbReference>
<evidence type="ECO:0000256" key="1">
    <source>
        <dbReference type="ARBA" id="ARBA00000448"/>
    </source>
</evidence>
<comment type="similarity">
    <text evidence="3">Belongs to the glycosyl hydrolase 3 family.</text>
</comment>
<dbReference type="GO" id="GO:0008422">
    <property type="term" value="F:beta-glucosidase activity"/>
    <property type="evidence" value="ECO:0007669"/>
    <property type="project" value="UniProtKB-EC"/>
</dbReference>
<keyword evidence="12" id="KW-1185">Reference proteome</keyword>
<evidence type="ECO:0000256" key="9">
    <source>
        <dbReference type="ARBA" id="ARBA00023326"/>
    </source>
</evidence>
<dbReference type="EC" id="3.2.1.21" evidence="4"/>
<dbReference type="InterPro" id="IPR036881">
    <property type="entry name" value="Glyco_hydro_3_C_sf"/>
</dbReference>
<evidence type="ECO:0000256" key="5">
    <source>
        <dbReference type="ARBA" id="ARBA00022801"/>
    </source>
</evidence>
<evidence type="ECO:0000259" key="10">
    <source>
        <dbReference type="SMART" id="SM01217"/>
    </source>
</evidence>
<name>A0A9P7KJQ9_9AGAR</name>
<comment type="caution">
    <text evidence="11">The sequence shown here is derived from an EMBL/GenBank/DDBJ whole genome shotgun (WGS) entry which is preliminary data.</text>
</comment>
<dbReference type="PANTHER" id="PTHR42715:SF2">
    <property type="entry name" value="BETA-GLUCOSIDASE F-RELATED"/>
    <property type="match status" value="1"/>
</dbReference>
<keyword evidence="8" id="KW-0326">Glycosidase</keyword>
<dbReference type="InterPro" id="IPR050288">
    <property type="entry name" value="Cellulose_deg_GH3"/>
</dbReference>
<keyword evidence="5" id="KW-0378">Hydrolase</keyword>
<gene>
    <name evidence="11" type="ORF">H0H81_003118</name>
</gene>
<evidence type="ECO:0000256" key="7">
    <source>
        <dbReference type="ARBA" id="ARBA00023277"/>
    </source>
</evidence>
<dbReference type="Gene3D" id="2.60.40.10">
    <property type="entry name" value="Immunoglobulins"/>
    <property type="match status" value="1"/>
</dbReference>